<dbReference type="SUPFAM" id="SSF103473">
    <property type="entry name" value="MFS general substrate transporter"/>
    <property type="match status" value="1"/>
</dbReference>
<dbReference type="AlphaFoldDB" id="A0AAV5L819"/>
<comment type="caution">
    <text evidence="3">The sequence shown here is derived from an EMBL/GenBank/DDBJ whole genome shotgun (WGS) entry which is preliminary data.</text>
</comment>
<feature type="chain" id="PRO_5043338407" evidence="2">
    <location>
        <begin position="20"/>
        <end position="66"/>
    </location>
</feature>
<gene>
    <name evidence="3" type="ORF">SLEP1_g41917</name>
</gene>
<proteinExistence type="predicted"/>
<evidence type="ECO:0000313" key="3">
    <source>
        <dbReference type="EMBL" id="GKV33398.1"/>
    </source>
</evidence>
<organism evidence="3 4">
    <name type="scientific">Rubroshorea leprosula</name>
    <dbReference type="NCBI Taxonomy" id="152421"/>
    <lineage>
        <taxon>Eukaryota</taxon>
        <taxon>Viridiplantae</taxon>
        <taxon>Streptophyta</taxon>
        <taxon>Embryophyta</taxon>
        <taxon>Tracheophyta</taxon>
        <taxon>Spermatophyta</taxon>
        <taxon>Magnoliopsida</taxon>
        <taxon>eudicotyledons</taxon>
        <taxon>Gunneridae</taxon>
        <taxon>Pentapetalae</taxon>
        <taxon>rosids</taxon>
        <taxon>malvids</taxon>
        <taxon>Malvales</taxon>
        <taxon>Dipterocarpaceae</taxon>
        <taxon>Rubroshorea</taxon>
    </lineage>
</organism>
<feature type="signal peptide" evidence="2">
    <location>
        <begin position="1"/>
        <end position="19"/>
    </location>
</feature>
<keyword evidence="2" id="KW-0732">Signal</keyword>
<feature type="compositionally biased region" description="Acidic residues" evidence="1">
    <location>
        <begin position="33"/>
        <end position="42"/>
    </location>
</feature>
<feature type="compositionally biased region" description="Polar residues" evidence="1">
    <location>
        <begin position="48"/>
        <end position="57"/>
    </location>
</feature>
<accession>A0AAV5L819</accession>
<evidence type="ECO:0000256" key="2">
    <source>
        <dbReference type="SAM" id="SignalP"/>
    </source>
</evidence>
<keyword evidence="4" id="KW-1185">Reference proteome</keyword>
<evidence type="ECO:0000313" key="4">
    <source>
        <dbReference type="Proteomes" id="UP001054252"/>
    </source>
</evidence>
<evidence type="ECO:0000256" key="1">
    <source>
        <dbReference type="SAM" id="MobiDB-lite"/>
    </source>
</evidence>
<dbReference type="InterPro" id="IPR036259">
    <property type="entry name" value="MFS_trans_sf"/>
</dbReference>
<name>A0AAV5L819_9ROSI</name>
<feature type="region of interest" description="Disordered" evidence="1">
    <location>
        <begin position="32"/>
        <end position="58"/>
    </location>
</feature>
<dbReference type="Proteomes" id="UP001054252">
    <property type="component" value="Unassembled WGS sequence"/>
</dbReference>
<sequence>MRWALVSLGFVCLLGAAVTYFFARETRGRSLEDNEIDNDDDGHVELSASGSLPSDQVQPRACAATA</sequence>
<protein>
    <submittedName>
        <fullName evidence="3">Uncharacterized protein</fullName>
    </submittedName>
</protein>
<reference evidence="3 4" key="1">
    <citation type="journal article" date="2021" name="Commun. Biol.">
        <title>The genome of Shorea leprosula (Dipterocarpaceae) highlights the ecological relevance of drought in aseasonal tropical rainforests.</title>
        <authorList>
            <person name="Ng K.K.S."/>
            <person name="Kobayashi M.J."/>
            <person name="Fawcett J.A."/>
            <person name="Hatakeyama M."/>
            <person name="Paape T."/>
            <person name="Ng C.H."/>
            <person name="Ang C.C."/>
            <person name="Tnah L.H."/>
            <person name="Lee C.T."/>
            <person name="Nishiyama T."/>
            <person name="Sese J."/>
            <person name="O'Brien M.J."/>
            <person name="Copetti D."/>
            <person name="Mohd Noor M.I."/>
            <person name="Ong R.C."/>
            <person name="Putra M."/>
            <person name="Sireger I.Z."/>
            <person name="Indrioko S."/>
            <person name="Kosugi Y."/>
            <person name="Izuno A."/>
            <person name="Isagi Y."/>
            <person name="Lee S.L."/>
            <person name="Shimizu K.K."/>
        </authorList>
    </citation>
    <scope>NUCLEOTIDE SEQUENCE [LARGE SCALE GENOMIC DNA]</scope>
    <source>
        <strain evidence="3">214</strain>
    </source>
</reference>
<dbReference type="EMBL" id="BPVZ01000100">
    <property type="protein sequence ID" value="GKV33398.1"/>
    <property type="molecule type" value="Genomic_DNA"/>
</dbReference>